<feature type="non-terminal residue" evidence="1">
    <location>
        <position position="43"/>
    </location>
</feature>
<protein>
    <submittedName>
        <fullName evidence="1">Uncharacterized protein</fullName>
    </submittedName>
</protein>
<proteinExistence type="predicted"/>
<reference evidence="1" key="1">
    <citation type="submission" date="2018-05" db="EMBL/GenBank/DDBJ databases">
        <authorList>
            <person name="Lanie J.A."/>
            <person name="Ng W.-L."/>
            <person name="Kazmierczak K.M."/>
            <person name="Andrzejewski T.M."/>
            <person name="Davidsen T.M."/>
            <person name="Wayne K.J."/>
            <person name="Tettelin H."/>
            <person name="Glass J.I."/>
            <person name="Rusch D."/>
            <person name="Podicherti R."/>
            <person name="Tsui H.-C.T."/>
            <person name="Winkler M.E."/>
        </authorList>
    </citation>
    <scope>NUCLEOTIDE SEQUENCE</scope>
</reference>
<evidence type="ECO:0000313" key="1">
    <source>
        <dbReference type="EMBL" id="SVD53716.1"/>
    </source>
</evidence>
<name>A0A382W4E3_9ZZZZ</name>
<accession>A0A382W4E3</accession>
<sequence length="43" mass="4766">MGNDVTDEKSPSFAELSEWIFSSTGDSLSDRIYASRVISSNCY</sequence>
<dbReference type="EMBL" id="UINC01156987">
    <property type="protein sequence ID" value="SVD53716.1"/>
    <property type="molecule type" value="Genomic_DNA"/>
</dbReference>
<dbReference type="AlphaFoldDB" id="A0A382W4E3"/>
<gene>
    <name evidence="1" type="ORF">METZ01_LOCUS406570</name>
</gene>
<organism evidence="1">
    <name type="scientific">marine metagenome</name>
    <dbReference type="NCBI Taxonomy" id="408172"/>
    <lineage>
        <taxon>unclassified sequences</taxon>
        <taxon>metagenomes</taxon>
        <taxon>ecological metagenomes</taxon>
    </lineage>
</organism>